<keyword evidence="1" id="KW-0479">Metal-binding</keyword>
<dbReference type="SMART" id="SM00450">
    <property type="entry name" value="RHOD"/>
    <property type="match status" value="1"/>
</dbReference>
<dbReference type="AlphaFoldDB" id="A0AAE3ES37"/>
<evidence type="ECO:0000259" key="2">
    <source>
        <dbReference type="PROSITE" id="PS50206"/>
    </source>
</evidence>
<dbReference type="Gene3D" id="3.60.15.10">
    <property type="entry name" value="Ribonuclease Z/Hydroxyacylglutathione hydrolase-like"/>
    <property type="match status" value="1"/>
</dbReference>
<dbReference type="InterPro" id="IPR036866">
    <property type="entry name" value="RibonucZ/Hydroxyglut_hydro"/>
</dbReference>
<dbReference type="InterPro" id="IPR001763">
    <property type="entry name" value="Rhodanese-like_dom"/>
</dbReference>
<dbReference type="RefSeq" id="WP_317901169.1">
    <property type="nucleotide sequence ID" value="NZ_JAIRBC010000005.1"/>
</dbReference>
<gene>
    <name evidence="3" type="ORF">K8352_04655</name>
</gene>
<sequence>MTIKQFEDKPLAHYSYAILSEGKMALVDPARDPMPYYGFAEENNAEIVAVFETHPHADFVSSHLQIYEETGATIYASKLLGADYPHKAFDDGDSFIMGDLFFEAINTPGHSPDSITVIATDKQGKKAMFTGDTLFVGDVGRPDLREKVGNMKAKREEMAASMYHTIQNKYSHLPDDTWVYPAHGAGSLCGSNLGGESSSTLGNERVVNWAFKNLSEAEFVNHLLNDQPFIPAYFGYDVAINKRGAVNLASSISKVPFRANVGRVGKDFPVVDTRDEKFFKKNRLPNSINIMSRNEDDKIETWLGSIIKPQERFYLVVDSVKNIHPVLERIAKIGYEAQVQKVMTLANNSLESSTNMDFFDFKEHQERYTILDIRNRSEVREGRIFDNAINIPLNELRESIDQVPTSKPVVVHCAGGYRSAAGSSIVAGKLKDTQVFDLGDRVNEYQTPSLRK</sequence>
<keyword evidence="4" id="KW-1185">Reference proteome</keyword>
<dbReference type="PROSITE" id="PS50206">
    <property type="entry name" value="RHODANESE_3"/>
    <property type="match status" value="1"/>
</dbReference>
<dbReference type="InterPro" id="IPR036873">
    <property type="entry name" value="Rhodanese-like_dom_sf"/>
</dbReference>
<dbReference type="GO" id="GO:0050313">
    <property type="term" value="F:sulfur dioxygenase activity"/>
    <property type="evidence" value="ECO:0007669"/>
    <property type="project" value="InterPro"/>
</dbReference>
<dbReference type="SUPFAM" id="SSF56281">
    <property type="entry name" value="Metallo-hydrolase/oxidoreductase"/>
    <property type="match status" value="1"/>
</dbReference>
<dbReference type="GO" id="GO:0006749">
    <property type="term" value="P:glutathione metabolic process"/>
    <property type="evidence" value="ECO:0007669"/>
    <property type="project" value="InterPro"/>
</dbReference>
<proteinExistence type="predicted"/>
<dbReference type="Proteomes" id="UP001200642">
    <property type="component" value="Unassembled WGS sequence"/>
</dbReference>
<evidence type="ECO:0000256" key="1">
    <source>
        <dbReference type="ARBA" id="ARBA00022723"/>
    </source>
</evidence>
<dbReference type="Pfam" id="PF00753">
    <property type="entry name" value="Lactamase_B"/>
    <property type="match status" value="1"/>
</dbReference>
<evidence type="ECO:0000313" key="3">
    <source>
        <dbReference type="EMBL" id="MCG2460025.1"/>
    </source>
</evidence>
<feature type="domain" description="Rhodanese" evidence="2">
    <location>
        <begin position="364"/>
        <end position="420"/>
    </location>
</feature>
<dbReference type="CDD" id="cd00158">
    <property type="entry name" value="RHOD"/>
    <property type="match status" value="1"/>
</dbReference>
<dbReference type="SMART" id="SM00849">
    <property type="entry name" value="Lactamase_B"/>
    <property type="match status" value="1"/>
</dbReference>
<organism evidence="3 4">
    <name type="scientific">Cerina litoralis</name>
    <dbReference type="NCBI Taxonomy" id="2874477"/>
    <lineage>
        <taxon>Bacteria</taxon>
        <taxon>Pseudomonadati</taxon>
        <taxon>Bacteroidota</taxon>
        <taxon>Flavobacteriia</taxon>
        <taxon>Flavobacteriales</taxon>
        <taxon>Flavobacteriaceae</taxon>
        <taxon>Cerina</taxon>
    </lineage>
</organism>
<dbReference type="Gene3D" id="3.40.250.10">
    <property type="entry name" value="Rhodanese-like domain"/>
    <property type="match status" value="2"/>
</dbReference>
<comment type="caution">
    <text evidence="3">The sequence shown here is derived from an EMBL/GenBank/DDBJ whole genome shotgun (WGS) entry which is preliminary data.</text>
</comment>
<dbReference type="PANTHER" id="PTHR43084">
    <property type="entry name" value="PERSULFIDE DIOXYGENASE ETHE1"/>
    <property type="match status" value="1"/>
</dbReference>
<protein>
    <submittedName>
        <fullName evidence="3">MBL fold metallo-hydrolase</fullName>
    </submittedName>
</protein>
<reference evidence="3" key="1">
    <citation type="submission" date="2023-02" db="EMBL/GenBank/DDBJ databases">
        <title>Genome of Flavobacteriaceae gen. nov. sp. strain F89.</title>
        <authorList>
            <person name="Wang Y."/>
        </authorList>
    </citation>
    <scope>NUCLEOTIDE SEQUENCE</scope>
    <source>
        <strain evidence="3">F89</strain>
    </source>
</reference>
<evidence type="ECO:0000313" key="4">
    <source>
        <dbReference type="Proteomes" id="UP001200642"/>
    </source>
</evidence>
<dbReference type="InterPro" id="IPR051682">
    <property type="entry name" value="Mito_Persulfide_Diox"/>
</dbReference>
<dbReference type="SUPFAM" id="SSF52821">
    <property type="entry name" value="Rhodanese/Cell cycle control phosphatase"/>
    <property type="match status" value="2"/>
</dbReference>
<dbReference type="InterPro" id="IPR044528">
    <property type="entry name" value="POD-like_MBL-fold"/>
</dbReference>
<dbReference type="GO" id="GO:0046872">
    <property type="term" value="F:metal ion binding"/>
    <property type="evidence" value="ECO:0007669"/>
    <property type="project" value="UniProtKB-KW"/>
</dbReference>
<dbReference type="CDD" id="cd07724">
    <property type="entry name" value="POD-like_MBL-fold"/>
    <property type="match status" value="1"/>
</dbReference>
<accession>A0AAE3ES37</accession>
<dbReference type="Pfam" id="PF00581">
    <property type="entry name" value="Rhodanese"/>
    <property type="match status" value="1"/>
</dbReference>
<dbReference type="PANTHER" id="PTHR43084:SF1">
    <property type="entry name" value="PERSULFIDE DIOXYGENASE ETHE1, MITOCHONDRIAL"/>
    <property type="match status" value="1"/>
</dbReference>
<dbReference type="InterPro" id="IPR001279">
    <property type="entry name" value="Metallo-B-lactamas"/>
</dbReference>
<dbReference type="EMBL" id="JAIRBC010000005">
    <property type="protein sequence ID" value="MCG2460025.1"/>
    <property type="molecule type" value="Genomic_DNA"/>
</dbReference>
<name>A0AAE3ES37_9FLAO</name>
<dbReference type="GO" id="GO:0070813">
    <property type="term" value="P:hydrogen sulfide metabolic process"/>
    <property type="evidence" value="ECO:0007669"/>
    <property type="project" value="TreeGrafter"/>
</dbReference>